<sequence length="101" mass="11469">MSFKKQWPARAFTVKDNESDPRFIVVKGRDRWALENLIQAGNKGCTPIDHPGPRWSAYVFKLRKQGISIETLHESHEGPFPGHHARYVLQSSVTPGREMAA</sequence>
<dbReference type="InterPro" id="IPR054382">
    <property type="entry name" value="wHTH_alphaproteobact"/>
</dbReference>
<evidence type="ECO:0000313" key="2">
    <source>
        <dbReference type="EMBL" id="MFC0339775.1"/>
    </source>
</evidence>
<keyword evidence="3" id="KW-1185">Reference proteome</keyword>
<dbReference type="EMBL" id="JBHLWE010000009">
    <property type="protein sequence ID" value="MFC0339775.1"/>
    <property type="molecule type" value="Genomic_DNA"/>
</dbReference>
<dbReference type="Pfam" id="PF22324">
    <property type="entry name" value="HTH_91"/>
    <property type="match status" value="1"/>
</dbReference>
<evidence type="ECO:0000313" key="3">
    <source>
        <dbReference type="Proteomes" id="UP001589799"/>
    </source>
</evidence>
<reference evidence="2 3" key="1">
    <citation type="submission" date="2024-09" db="EMBL/GenBank/DDBJ databases">
        <authorList>
            <person name="Sun Q."/>
            <person name="Mori K."/>
        </authorList>
    </citation>
    <scope>NUCLEOTIDE SEQUENCE [LARGE SCALE GENOMIC DNA]</scope>
    <source>
        <strain evidence="2 3">KCTC 22789</strain>
    </source>
</reference>
<proteinExistence type="predicted"/>
<gene>
    <name evidence="2" type="ORF">ACFFII_03215</name>
</gene>
<feature type="domain" description="Winged helix" evidence="1">
    <location>
        <begin position="24"/>
        <end position="97"/>
    </location>
</feature>
<evidence type="ECO:0000259" key="1">
    <source>
        <dbReference type="Pfam" id="PF22324"/>
    </source>
</evidence>
<dbReference type="Proteomes" id="UP001589799">
    <property type="component" value="Unassembled WGS sequence"/>
</dbReference>
<name>A0ABV6I2M5_9RHOB</name>
<accession>A0ABV6I2M5</accession>
<comment type="caution">
    <text evidence="2">The sequence shown here is derived from an EMBL/GenBank/DDBJ whole genome shotgun (WGS) entry which is preliminary data.</text>
</comment>
<dbReference type="RefSeq" id="WP_377697458.1">
    <property type="nucleotide sequence ID" value="NZ_JBHLWE010000009.1"/>
</dbReference>
<organism evidence="2 3">
    <name type="scientific">Paracoccus niistensis</name>
    <dbReference type="NCBI Taxonomy" id="632935"/>
    <lineage>
        <taxon>Bacteria</taxon>
        <taxon>Pseudomonadati</taxon>
        <taxon>Pseudomonadota</taxon>
        <taxon>Alphaproteobacteria</taxon>
        <taxon>Rhodobacterales</taxon>
        <taxon>Paracoccaceae</taxon>
        <taxon>Paracoccus</taxon>
    </lineage>
</organism>
<protein>
    <recommendedName>
        <fullName evidence="1">Winged helix domain-containing protein</fullName>
    </recommendedName>
</protein>